<keyword evidence="1" id="KW-0812">Transmembrane</keyword>
<feature type="transmembrane region" description="Helical" evidence="1">
    <location>
        <begin position="168"/>
        <end position="187"/>
    </location>
</feature>
<evidence type="ECO:0000256" key="1">
    <source>
        <dbReference type="SAM" id="Phobius"/>
    </source>
</evidence>
<feature type="transmembrane region" description="Helical" evidence="1">
    <location>
        <begin position="99"/>
        <end position="121"/>
    </location>
</feature>
<sequence>MSLIARFNDAMAALKAYAHHPDPRVATANFFALLVASNQPFYPLYVYWTVGPEIGPTAWTFLSTPFFLAVPALSRWNTLVGRAMLPVAGIANTLLSAKVFGVASGVEIFLVPCAVLALLIFRPHERWIAAFPLAGVCFLAYFVLHGAYGAPFHLYSEAQYAALLRLNMMSAGGLTAFTALSFSTLLAEAEAAGSGKAAGGGIARD</sequence>
<dbReference type="Pfam" id="PF20967">
    <property type="entry name" value="MASE7"/>
    <property type="match status" value="1"/>
</dbReference>
<dbReference type="EMBL" id="JBHSLU010000096">
    <property type="protein sequence ID" value="MFC5508513.1"/>
    <property type="molecule type" value="Genomic_DNA"/>
</dbReference>
<organism evidence="3 4">
    <name type="scientific">Bosea massiliensis</name>
    <dbReference type="NCBI Taxonomy" id="151419"/>
    <lineage>
        <taxon>Bacteria</taxon>
        <taxon>Pseudomonadati</taxon>
        <taxon>Pseudomonadota</taxon>
        <taxon>Alphaproteobacteria</taxon>
        <taxon>Hyphomicrobiales</taxon>
        <taxon>Boseaceae</taxon>
        <taxon>Bosea</taxon>
    </lineage>
</organism>
<dbReference type="Proteomes" id="UP001596060">
    <property type="component" value="Unassembled WGS sequence"/>
</dbReference>
<dbReference type="RefSeq" id="WP_066719183.1">
    <property type="nucleotide sequence ID" value="NZ_JBHSLU010000096.1"/>
</dbReference>
<comment type="caution">
    <text evidence="3">The sequence shown here is derived from an EMBL/GenBank/DDBJ whole genome shotgun (WGS) entry which is preliminary data.</text>
</comment>
<proteinExistence type="predicted"/>
<reference evidence="4" key="1">
    <citation type="journal article" date="2019" name="Int. J. Syst. Evol. Microbiol.">
        <title>The Global Catalogue of Microorganisms (GCM) 10K type strain sequencing project: providing services to taxonomists for standard genome sequencing and annotation.</title>
        <authorList>
            <consortium name="The Broad Institute Genomics Platform"/>
            <consortium name="The Broad Institute Genome Sequencing Center for Infectious Disease"/>
            <person name="Wu L."/>
            <person name="Ma J."/>
        </authorList>
    </citation>
    <scope>NUCLEOTIDE SEQUENCE [LARGE SCALE GENOMIC DNA]</scope>
    <source>
        <strain evidence="4">CCUG 43117</strain>
    </source>
</reference>
<keyword evidence="1" id="KW-1133">Transmembrane helix</keyword>
<evidence type="ECO:0000259" key="2">
    <source>
        <dbReference type="Pfam" id="PF20967"/>
    </source>
</evidence>
<gene>
    <name evidence="3" type="ORF">ACFPN9_25025</name>
</gene>
<protein>
    <recommendedName>
        <fullName evidence="2">Adenylate cyclase MASE7 domain-containing protein</fullName>
    </recommendedName>
</protein>
<feature type="domain" description="Adenylate cyclase MASE7" evidence="2">
    <location>
        <begin position="17"/>
        <end position="191"/>
    </location>
</feature>
<accession>A0ABW0P8L9</accession>
<evidence type="ECO:0000313" key="3">
    <source>
        <dbReference type="EMBL" id="MFC5508513.1"/>
    </source>
</evidence>
<evidence type="ECO:0000313" key="4">
    <source>
        <dbReference type="Proteomes" id="UP001596060"/>
    </source>
</evidence>
<keyword evidence="4" id="KW-1185">Reference proteome</keyword>
<dbReference type="InterPro" id="IPR048432">
    <property type="entry name" value="MASE7"/>
</dbReference>
<name>A0ABW0P8L9_9HYPH</name>
<keyword evidence="1" id="KW-0472">Membrane</keyword>
<feature type="transmembrane region" description="Helical" evidence="1">
    <location>
        <begin position="128"/>
        <end position="148"/>
    </location>
</feature>